<protein>
    <submittedName>
        <fullName evidence="2">Zinc finger protein 771-like</fullName>
    </submittedName>
</protein>
<accession>A0AAV1P179</accession>
<gene>
    <name evidence="2" type="ORF">FSCOSCO3_A007955</name>
</gene>
<proteinExistence type="predicted"/>
<dbReference type="AlphaFoldDB" id="A0AAV1P179"/>
<comment type="caution">
    <text evidence="2">The sequence shown here is derived from an EMBL/GenBank/DDBJ whole genome shotgun (WGS) entry which is preliminary data.</text>
</comment>
<keyword evidence="3" id="KW-1185">Reference proteome</keyword>
<evidence type="ECO:0000313" key="3">
    <source>
        <dbReference type="Proteomes" id="UP001314229"/>
    </source>
</evidence>
<name>A0AAV1P179_SCOSC</name>
<dbReference type="Proteomes" id="UP001314229">
    <property type="component" value="Unassembled WGS sequence"/>
</dbReference>
<organism evidence="2 3">
    <name type="scientific">Scomber scombrus</name>
    <name type="common">Atlantic mackerel</name>
    <name type="synonym">Scomber vernalis</name>
    <dbReference type="NCBI Taxonomy" id="13677"/>
    <lineage>
        <taxon>Eukaryota</taxon>
        <taxon>Metazoa</taxon>
        <taxon>Chordata</taxon>
        <taxon>Craniata</taxon>
        <taxon>Vertebrata</taxon>
        <taxon>Euteleostomi</taxon>
        <taxon>Actinopterygii</taxon>
        <taxon>Neopterygii</taxon>
        <taxon>Teleostei</taxon>
        <taxon>Neoteleostei</taxon>
        <taxon>Acanthomorphata</taxon>
        <taxon>Pelagiaria</taxon>
        <taxon>Scombriformes</taxon>
        <taxon>Scombridae</taxon>
        <taxon>Scomber</taxon>
    </lineage>
</organism>
<evidence type="ECO:0000256" key="1">
    <source>
        <dbReference type="SAM" id="MobiDB-lite"/>
    </source>
</evidence>
<dbReference type="EMBL" id="CAWUFR010000069">
    <property type="protein sequence ID" value="CAK6964039.1"/>
    <property type="molecule type" value="Genomic_DNA"/>
</dbReference>
<feature type="region of interest" description="Disordered" evidence="1">
    <location>
        <begin position="39"/>
        <end position="79"/>
    </location>
</feature>
<reference evidence="2 3" key="1">
    <citation type="submission" date="2024-01" db="EMBL/GenBank/DDBJ databases">
        <authorList>
            <person name="Alioto T."/>
            <person name="Alioto T."/>
            <person name="Gomez Garrido J."/>
        </authorList>
    </citation>
    <scope>NUCLEOTIDE SEQUENCE [LARGE SCALE GENOMIC DNA]</scope>
</reference>
<sequence length="79" mass="9181">MFKIEQLKTLVNERLQAAAEEIFSLFEKTIKDYEEEVFRSKQQTEQHGPLVGRRGNNTTQSGQLQPQRAEEINSSWLSL</sequence>
<evidence type="ECO:0000313" key="2">
    <source>
        <dbReference type="EMBL" id="CAK6964039.1"/>
    </source>
</evidence>
<feature type="compositionally biased region" description="Polar residues" evidence="1">
    <location>
        <begin position="55"/>
        <end position="79"/>
    </location>
</feature>